<dbReference type="AlphaFoldDB" id="A9MBZ2"/>
<organism evidence="1 2">
    <name type="scientific">Brucella canis (strain ATCC 23365 / NCTC 10854 / RM-666)</name>
    <dbReference type="NCBI Taxonomy" id="483179"/>
    <lineage>
        <taxon>Bacteria</taxon>
        <taxon>Pseudomonadati</taxon>
        <taxon>Pseudomonadota</taxon>
        <taxon>Alphaproteobacteria</taxon>
        <taxon>Hyphomicrobiales</taxon>
        <taxon>Brucellaceae</taxon>
        <taxon>Brucella/Ochrobactrum group</taxon>
        <taxon>Brucella</taxon>
    </lineage>
</organism>
<evidence type="ECO:0000313" key="2">
    <source>
        <dbReference type="Proteomes" id="UP000001385"/>
    </source>
</evidence>
<evidence type="ECO:0000313" key="1">
    <source>
        <dbReference type="EMBL" id="ABX63879.1"/>
    </source>
</evidence>
<dbReference type="HOGENOM" id="CLU_215720_0_0_5"/>
<name>A9MBZ2_BRUC2</name>
<dbReference type="Proteomes" id="UP000001385">
    <property type="component" value="Chromosome II"/>
</dbReference>
<dbReference type="KEGG" id="bcs:BCAN_B0709"/>
<protein>
    <submittedName>
        <fullName evidence="1">Uncharacterized protein</fullName>
    </submittedName>
</protein>
<gene>
    <name evidence="1" type="ordered locus">BCAN_B0709</name>
</gene>
<sequence>MPIMLAVKTRRTEFACGATASATVIISYPVLRAVKGWENWMLTLGNEAL</sequence>
<reference evidence="1 2" key="1">
    <citation type="submission" date="2007-10" db="EMBL/GenBank/DDBJ databases">
        <title>Brucella canis ATCC 23365 whole genome shotgun sequencing project.</title>
        <authorList>
            <person name="Setubal J.C."/>
            <person name="Bowns C."/>
            <person name="Boyle S."/>
            <person name="Crasta O.R."/>
            <person name="Czar M.J."/>
            <person name="Dharmanolla C."/>
            <person name="Gillespie J.J."/>
            <person name="Kenyon R.W."/>
            <person name="Lu J."/>
            <person name="Mane S."/>
            <person name="Mohapatra S."/>
            <person name="Nagrani S."/>
            <person name="Purkayastha A."/>
            <person name="Rajasimha H.K."/>
            <person name="Shallom J.M."/>
            <person name="Shallom S."/>
            <person name="Shukla M."/>
            <person name="Snyder E.E."/>
            <person name="Sobral B.W."/>
            <person name="Wattam A.R."/>
            <person name="Will R."/>
            <person name="Williams K."/>
            <person name="Yoo H."/>
            <person name="Bruce D."/>
            <person name="Detter C."/>
            <person name="Munk C."/>
            <person name="Brettin T.S."/>
        </authorList>
    </citation>
    <scope>NUCLEOTIDE SEQUENCE [LARGE SCALE GENOMIC DNA]</scope>
    <source>
        <strain evidence="2">ATCC 23365 / NCTC 10854 / RM-666</strain>
    </source>
</reference>
<accession>A9MBZ2</accession>
<keyword evidence="2" id="KW-1185">Reference proteome</keyword>
<dbReference type="EMBL" id="CP000873">
    <property type="protein sequence ID" value="ABX63879.1"/>
    <property type="molecule type" value="Genomic_DNA"/>
</dbReference>
<proteinExistence type="predicted"/>